<accession>A0AAX6MR94</accession>
<dbReference type="EMBL" id="JBANMG010000003">
    <property type="protein sequence ID" value="KAK6955036.1"/>
    <property type="molecule type" value="Genomic_DNA"/>
</dbReference>
<comment type="caution">
    <text evidence="2">The sequence shown here is derived from an EMBL/GenBank/DDBJ whole genome shotgun (WGS) entry which is preliminary data.</text>
</comment>
<name>A0AAX6MR94_9PEZI</name>
<dbReference type="Proteomes" id="UP001369815">
    <property type="component" value="Unassembled WGS sequence"/>
</dbReference>
<keyword evidence="3" id="KW-1185">Reference proteome</keyword>
<dbReference type="AlphaFoldDB" id="A0AAX6MR94"/>
<feature type="compositionally biased region" description="Basic and acidic residues" evidence="1">
    <location>
        <begin position="182"/>
        <end position="201"/>
    </location>
</feature>
<proteinExistence type="predicted"/>
<evidence type="ECO:0000313" key="3">
    <source>
        <dbReference type="Proteomes" id="UP001369815"/>
    </source>
</evidence>
<evidence type="ECO:0008006" key="4">
    <source>
        <dbReference type="Google" id="ProtNLM"/>
    </source>
</evidence>
<feature type="region of interest" description="Disordered" evidence="1">
    <location>
        <begin position="621"/>
        <end position="643"/>
    </location>
</feature>
<evidence type="ECO:0000313" key="2">
    <source>
        <dbReference type="EMBL" id="KAK6955036.1"/>
    </source>
</evidence>
<feature type="region of interest" description="Disordered" evidence="1">
    <location>
        <begin position="181"/>
        <end position="231"/>
    </location>
</feature>
<feature type="compositionally biased region" description="Polar residues" evidence="1">
    <location>
        <begin position="117"/>
        <end position="128"/>
    </location>
</feature>
<reference evidence="2 3" key="1">
    <citation type="journal article" date="2024" name="Front Chem Biol">
        <title>Unveiling the potential of Daldinia eschscholtzii MFLUCC 19-0629 through bioactivity and bioinformatics studies for enhanced sustainable agriculture production.</title>
        <authorList>
            <person name="Brooks S."/>
            <person name="Weaver J.A."/>
            <person name="Klomchit A."/>
            <person name="Alharthi S.A."/>
            <person name="Onlamun T."/>
            <person name="Nurani R."/>
            <person name="Vong T.K."/>
            <person name="Alberti F."/>
            <person name="Greco C."/>
        </authorList>
    </citation>
    <scope>NUCLEOTIDE SEQUENCE [LARGE SCALE GENOMIC DNA]</scope>
    <source>
        <strain evidence="2">MFLUCC 19-0629</strain>
    </source>
</reference>
<organism evidence="2 3">
    <name type="scientific">Daldinia eschscholtzii</name>
    <dbReference type="NCBI Taxonomy" id="292717"/>
    <lineage>
        <taxon>Eukaryota</taxon>
        <taxon>Fungi</taxon>
        <taxon>Dikarya</taxon>
        <taxon>Ascomycota</taxon>
        <taxon>Pezizomycotina</taxon>
        <taxon>Sordariomycetes</taxon>
        <taxon>Xylariomycetidae</taxon>
        <taxon>Xylariales</taxon>
        <taxon>Hypoxylaceae</taxon>
        <taxon>Daldinia</taxon>
    </lineage>
</organism>
<evidence type="ECO:0000256" key="1">
    <source>
        <dbReference type="SAM" id="MobiDB-lite"/>
    </source>
</evidence>
<feature type="region of interest" description="Disordered" evidence="1">
    <location>
        <begin position="841"/>
        <end position="904"/>
    </location>
</feature>
<feature type="compositionally biased region" description="Basic and acidic residues" evidence="1">
    <location>
        <begin position="634"/>
        <end position="643"/>
    </location>
</feature>
<feature type="region of interest" description="Disordered" evidence="1">
    <location>
        <begin position="332"/>
        <end position="360"/>
    </location>
</feature>
<gene>
    <name evidence="2" type="ORF">Daesc_002666</name>
</gene>
<sequence length="1111" mass="122956">MDGDITGVESWRRTRLGDEPIYCAAPPPSNPDDIICLGSDEELDEAERISKKLRYEAQALRYLQGKPVRILSASLHGPFDGASGWRNPWLPKQLPVKKTKYPSSRKRIHMIPELPGQQYSTTSGTDNSVPCHLPSPESNRGLQFSSDSLETEKHNRIQAWTKEVSKNTVLERDAFWAPNQVLHDDNGEPRKKRPFGKEWLRKTSKRKKLSSSQNANTKFTPTPLLPMQAPTRSTSVPINIHRHEKLGLTKLKVNHSFELATPSSTISQKHPEGNYEREVEVSMQGETMPLREDSSNGIRLDAKDVIERPTSTAVASTHEQVLIEAQECELVSDPERTNHSNESPGNPIKQEAQVGQEAEENSTFESYIDESFYYRARPPKELASIPELTPVTGPVSVASIYSKLTQTGTPDAPRDEDATAITIPENLFPLPQTAMLDHYVDIEPRAIAQASVHLLESMRSRAKGDDIEGYQCQVATSTLKDEVSKDQIINGCDEEPHKCNGTIGRITLTETGPCDDPKTVDENRYLLQATATGISILAETANALRPENKVAEYNVPDVVIDNSHVPHGVFGVETKRSINPLEVHAVFETHPTEFRLLADEGSTLIGDPMDFNRAAPTEANGLLTPNHVSNNADTRAEAHNPNRDSVDIARRADSDSESNPVLLPLSQLEWGIGDDNSSIPVANGEEALEKDTSTETTLLNPLESLTQSLWVSGSPPAADLTPKHIKLEPVEGGASCYHYPYQTVLPGSQTSGHEAFKIEPSQQSPWAKEILDLAKSDKRDLHSPMVGENAPTNTLLAALTSEESQSPWPTTDIGMMAPSECPPVSPGTAIFYKGSLFPHLQPPMSAQESDSRLSEHGANTPTTPPRIPIPHIRSPDLENSIKPFSLFNTPSPKRRRRNSTQHLSTGRTIGILSNAAYSNSRANSRCQRRVSFAPLPNEDNMNTSPVFNTIRAASPPPQTLVNAEDEDVDNQFQGHFDAMKLRANDRNIRLRLQPRLLPSPSEQKPASPHIGAMAEAFREADAYVARTRKDLVEAKQKDSTDNFSEKVAENIVEDMADIEQSPWRKESQGIDHVADVLENLDDFLDAWDVNVELQKARQESSRDSFDGEALW</sequence>
<feature type="region of interest" description="Disordered" evidence="1">
    <location>
        <begin position="116"/>
        <end position="141"/>
    </location>
</feature>
<protein>
    <recommendedName>
        <fullName evidence="4">Protamine P1</fullName>
    </recommendedName>
</protein>